<dbReference type="Proteomes" id="UP000037923">
    <property type="component" value="Unassembled WGS sequence"/>
</dbReference>
<feature type="transmembrane region" description="Helical" evidence="6">
    <location>
        <begin position="495"/>
        <end position="518"/>
    </location>
</feature>
<dbReference type="GO" id="GO:0005248">
    <property type="term" value="F:voltage-gated sodium channel activity"/>
    <property type="evidence" value="ECO:0007669"/>
    <property type="project" value="TreeGrafter"/>
</dbReference>
<feature type="transmembrane region" description="Helical" evidence="6">
    <location>
        <begin position="2355"/>
        <end position="2376"/>
    </location>
</feature>
<feature type="compositionally biased region" description="Polar residues" evidence="5">
    <location>
        <begin position="100"/>
        <end position="137"/>
    </location>
</feature>
<dbReference type="Pfam" id="PF00520">
    <property type="entry name" value="Ion_trans"/>
    <property type="match status" value="4"/>
</dbReference>
<dbReference type="VEuPathDB" id="TriTrypDB:LpyrH10_05_0720"/>
<evidence type="ECO:0000256" key="3">
    <source>
        <dbReference type="ARBA" id="ARBA00022989"/>
    </source>
</evidence>
<name>A0A0N0DWN9_LEPPY</name>
<feature type="transmembrane region" description="Helical" evidence="6">
    <location>
        <begin position="1817"/>
        <end position="1840"/>
    </location>
</feature>
<feature type="compositionally biased region" description="Polar residues" evidence="5">
    <location>
        <begin position="856"/>
        <end position="868"/>
    </location>
</feature>
<feature type="domain" description="Ion transport" evidence="7">
    <location>
        <begin position="1818"/>
        <end position="2078"/>
    </location>
</feature>
<evidence type="ECO:0000256" key="4">
    <source>
        <dbReference type="ARBA" id="ARBA00023136"/>
    </source>
</evidence>
<dbReference type="EMBL" id="LGTL01000005">
    <property type="protein sequence ID" value="KPA82045.1"/>
    <property type="molecule type" value="Genomic_DNA"/>
</dbReference>
<feature type="transmembrane region" description="Helical" evidence="6">
    <location>
        <begin position="2136"/>
        <end position="2157"/>
    </location>
</feature>
<feature type="compositionally biased region" description="Low complexity" evidence="5">
    <location>
        <begin position="156"/>
        <end position="192"/>
    </location>
</feature>
<dbReference type="InterPro" id="IPR027359">
    <property type="entry name" value="Volt_channel_dom_sf"/>
</dbReference>
<proteinExistence type="predicted"/>
<evidence type="ECO:0000313" key="8">
    <source>
        <dbReference type="EMBL" id="KPA82045.1"/>
    </source>
</evidence>
<feature type="transmembrane region" description="Helical" evidence="6">
    <location>
        <begin position="438"/>
        <end position="456"/>
    </location>
</feature>
<feature type="transmembrane region" description="Helical" evidence="6">
    <location>
        <begin position="1890"/>
        <end position="1911"/>
    </location>
</feature>
<feature type="compositionally biased region" description="Polar residues" evidence="5">
    <location>
        <begin position="1"/>
        <end position="22"/>
    </location>
</feature>
<feature type="transmembrane region" description="Helical" evidence="6">
    <location>
        <begin position="1150"/>
        <end position="1172"/>
    </location>
</feature>
<feature type="domain" description="Ion transport" evidence="7">
    <location>
        <begin position="1121"/>
        <end position="1352"/>
    </location>
</feature>
<feature type="transmembrane region" description="Helical" evidence="6">
    <location>
        <begin position="1956"/>
        <end position="1979"/>
    </location>
</feature>
<feature type="transmembrane region" description="Helical" evidence="6">
    <location>
        <begin position="2199"/>
        <end position="2218"/>
    </location>
</feature>
<reference evidence="8 9" key="1">
    <citation type="submission" date="2015-07" db="EMBL/GenBank/DDBJ databases">
        <title>High-quality genome of monoxenous trypanosomatid Leptomonas pyrrhocoris.</title>
        <authorList>
            <person name="Flegontov P."/>
            <person name="Butenko A."/>
            <person name="Firsov S."/>
            <person name="Vlcek C."/>
            <person name="Logacheva M.D."/>
            <person name="Field M."/>
            <person name="Filatov D."/>
            <person name="Flegontova O."/>
            <person name="Gerasimov E."/>
            <person name="Jackson A.P."/>
            <person name="Kelly S."/>
            <person name="Opperdoes F."/>
            <person name="O'Reilly A."/>
            <person name="Votypka J."/>
            <person name="Yurchenko V."/>
            <person name="Lukes J."/>
        </authorList>
    </citation>
    <scope>NUCLEOTIDE SEQUENCE [LARGE SCALE GENOMIC DNA]</scope>
    <source>
        <strain evidence="8">H10</strain>
    </source>
</reference>
<feature type="compositionally biased region" description="Basic and acidic residues" evidence="5">
    <location>
        <begin position="2643"/>
        <end position="2683"/>
    </location>
</feature>
<feature type="region of interest" description="Disordered" evidence="5">
    <location>
        <begin position="1"/>
        <end position="215"/>
    </location>
</feature>
<feature type="transmembrane region" description="Helical" evidence="6">
    <location>
        <begin position="2169"/>
        <end position="2187"/>
    </location>
</feature>
<dbReference type="InterPro" id="IPR043203">
    <property type="entry name" value="VGCC_Ca_Na"/>
</dbReference>
<sequence>MSSPNHSRGQLGNSNGNRTNGHVLTPSIGAASPNRAETAAETATAADDGVVPLNGTIQGVYPRPALPPPLPPVQRGSAIAGADSASTPPPQSVSRHNDASALQPNTYTSRASSSHSRPAMPRSNTPDGAGVNSTMNSAARRPLTTHHQNQGGVGDSTTLRQSSQPTSTSQQQQQPRSRAASAKGSRAASRKAAPSRDRSDSGNDGVSSGDSKRGGDHVEELLELPLTHTQPIEKFFVEYNPADADRADDGQPRNDNEVLLEQFAEYTDDDSFFSSSDTVIECDPQRLRNDPLRQRAVVSVHNTLQLRALTNGRVPEDTAWDDETRTSWLYQIHKRDIALQYSSFFIFPARWTPRVVVYNVMHHWLMEMFILLIILGYAIFQATWGRYTAPRSQMSRPDHMLWADVFYTCLLGFEMIARLFASGFIAHKRAFFRSPWHWLDTACLVMMILECTWWQYTWNFTAWRLIRTIKCFSYVPVPVRMKLLSKSLLRSTNRLIQVTIVLVYFIFFFGLLGLQLFVGTLHNRCVNTLTAAVTTQVCRSVSTGQYWFYWGHHCGEFFTCQVDAFPNPHYDFRSFDDIGHAMLSVFQIMTFQDWSGLMLETNDGVAVMAFLYYAFTILICTWIVPSLYLGVFLEKLEKTSRLFVLKQLDFFEHMLTEQRQRMSAMVRLHDYVARDEDGHVSHYPTYRRRRSREQKLTDDDMPSSSSIEKTRKKPRSKKDHRRDIQSTPWTDEQRLQLQLALTRQRDVAEAAERRRRLQEATLGDLIMGEGQDGGANGRRRRRTSSTADNAQRHALAARGASPQAAKGRDDFALGGHVGAVQHHPAAFAIGASHQSDLPFAVRQEVQAEQLRFLDPYTNNGSSAKNDMYNSTAGSRANGNNGSGILNNSNGESGEGAAMTRGSSRAASSARPPLGSDKRAQSVLMARETAGVVPHRRSMSVRGAMSRTSSMSGRGSVRGLHASMVQQPESANRPDQVEIVINDPEGGDFKEAKTFVDKVNIIRNIVHMFTEGYPRIISQYLWEHRMMQFRYGLSPLAYTNRYEDEALRLLRQRRAQERREEHEELRRMGMAHLIDEDEDEEEQAGPDGHTEKRWMRREGLVAGGMSPIRMARNIRENAPITVFNYIWYFFIVANAVFNASRFDTMPDYWEMGTFVAGVCFSVLFMLELLIRLLALGPGPFFTDPLIVVEATFMVISLFQLGFSRANTTAVFNWVRFLRLFRVIPVRPLRRVARVLLHSFPDMIYALVFFSMYMFMWLLIGMSFFGSRIGWIDYGTSDYQTRGNFETFSHAAYAVAQAFSVNRDQWLYMSWSGMRVRGGYTVMYFIATVGVAFIFRFFFIAVMTYAWQAQQEQEDYYFMSGSSHTRHQRSRFFRLPFFDYSVWRSFKHIHGGFERRDVAPDEVYFLNEDMARQLRLVEAKDHYYRDQYGRDSSGWAYTEDYDPDRDGEAYGPDSALLDGLQYVNIGGRLYRQPSLPATEMGYSEGGLPQHHGQQRFARHYHAVPATTYATANTQQQQQQQQLLDDVDGSRGIVNPLLASRHSLSPARQRGSVIDPYASRVADSLAEERTNNVNISLAPRLTRLGNSRVVGAAPDQRNAGDAEEEEEMREMNELDVADFEHLLLPGPRLRYSSRVEDDGRRVFETCLDCNTHMQMPLRAPPGVAQRTPEELHAEHCHMAAVRSSQQLVLNALIGYARMQADHEVTPTKRMVEIVLGQAWSCGMLLFDTIESLSCMDLPERERSWDRTLEALELQQWLLGLHVGEEQVGRATLAYILAHQKKQEEQVQERQYKETWQDHTFFVLSSSNPFRRAVTAIANSIWFEAISLIVIYAASICLAVYAPADGNRDFGGSFNSGKYKALHVLDDIFSVIFAVEMVLKWISMGVVLPLRRAYFWHLWNIFDCFIVVISLVSWGKSDIFLRYLKVMRCFRILGPLRYWRWGSSSMSLVARTLWDSIPTLANVCLLMLMNYIVWAILFVSMFMNKMNYCTDASIVNRTQCLEENHRWVPAQRNFRNFYESLLTTVEISTGAEWLDVMYSAVDSRSPVMPPLRNRHPYLGLVFIAYYYLSHFVLFTLFISALIYCYMLAKSATEDAAGTTVEHQMWLRMQGMILRLKPKARLLPMNNPFSRFIHFIVANRWFEGFMGLVLLFNMVTMALQWYHMNHTQRVTLDVFQYVFSGFFTLEVILRLVAHGPRFFTRWAYCWDLLICILSYIQIGLNTTHTHQVPFNVNVLRVLRVGRIVHLLRIGLPFSTHFTLFHEVLKTSVPGLVSVTFIYMIAVYVFAILGLHFLGYIVPYSGNYIDSTYNNFATFVNSLIMVFRLSTLQDWATMLRASMDHGDYCSRASKRCGPTDWAPVYYIPIVICFFLMLSTMYMAVILDKYIAAVRMHSAVTRLDDLRRFCELWSRRDPNGTMWLASSALPELLEELRLPLGVGDRHNRVAVMQLLREYNIPDHNGRVYYYEVLMPLARRVMAMAFNEAQDAQTTGGQVPSEVAWRLSERSLGALPASFAKMEPSSVTVADQYAATLVQAAYRRDRAMRNYYIAKSELWRLGRQACDAQGVPYAGYGFGKTSLAGPDPREEGQRRGFYVPKDATLANSGADRTYADPVAARIAAMRESLAAQRRAGEQEPSTLLPAVYRSAILPEEKRFGPDAPDAIRRHERRDAKLERKRAQEAQEREHYERSHTNSPARAFHDRRVDDDDDDGAGSLTAEGADADVDLDTDAPYREGTLESQSPAQDSQYLLDPMNANYQPPLGTNPEELRQEELDRRLHAAAAAASVSPSAYKDVTSIGYNPE</sequence>
<feature type="compositionally biased region" description="Low complexity" evidence="5">
    <location>
        <begin position="2772"/>
        <end position="2782"/>
    </location>
</feature>
<feature type="transmembrane region" description="Helical" evidence="6">
    <location>
        <begin position="1860"/>
        <end position="1878"/>
    </location>
</feature>
<feature type="transmembrane region" description="Helical" evidence="6">
    <location>
        <begin position="1184"/>
        <end position="1201"/>
    </location>
</feature>
<dbReference type="GO" id="GO:0001518">
    <property type="term" value="C:voltage-gated sodium channel complex"/>
    <property type="evidence" value="ECO:0007669"/>
    <property type="project" value="TreeGrafter"/>
</dbReference>
<feature type="region of interest" description="Disordered" evidence="5">
    <location>
        <begin position="762"/>
        <end position="809"/>
    </location>
</feature>
<keyword evidence="2 6" id="KW-0812">Transmembrane</keyword>
<protein>
    <submittedName>
        <fullName evidence="8">Putative mitochondrial calcium channel protein, putative,ion transporter</fullName>
    </submittedName>
</protein>
<dbReference type="GeneID" id="26903503"/>
<feature type="transmembrane region" description="Helical" evidence="6">
    <location>
        <begin position="2271"/>
        <end position="2292"/>
    </location>
</feature>
<dbReference type="OrthoDB" id="271228at2759"/>
<keyword evidence="3 6" id="KW-1133">Transmembrane helix</keyword>
<organism evidence="8 9">
    <name type="scientific">Leptomonas pyrrhocoris</name>
    <name type="common">Firebug parasite</name>
    <dbReference type="NCBI Taxonomy" id="157538"/>
    <lineage>
        <taxon>Eukaryota</taxon>
        <taxon>Discoba</taxon>
        <taxon>Euglenozoa</taxon>
        <taxon>Kinetoplastea</taxon>
        <taxon>Metakinetoplastina</taxon>
        <taxon>Trypanosomatida</taxon>
        <taxon>Trypanosomatidae</taxon>
        <taxon>Leishmaniinae</taxon>
        <taxon>Leptomonas</taxon>
    </lineage>
</organism>
<feature type="transmembrane region" description="Helical" evidence="6">
    <location>
        <begin position="1320"/>
        <end position="1345"/>
    </location>
</feature>
<feature type="compositionally biased region" description="Basic residues" evidence="5">
    <location>
        <begin position="710"/>
        <end position="720"/>
    </location>
</feature>
<feature type="transmembrane region" description="Helical" evidence="6">
    <location>
        <begin position="2238"/>
        <end position="2259"/>
    </location>
</feature>
<dbReference type="RefSeq" id="XP_015660484.1">
    <property type="nucleotide sequence ID" value="XM_015800477.1"/>
</dbReference>
<feature type="transmembrane region" description="Helical" evidence="6">
    <location>
        <begin position="405"/>
        <end position="426"/>
    </location>
</feature>
<dbReference type="InterPro" id="IPR005821">
    <property type="entry name" value="Ion_trans_dom"/>
</dbReference>
<dbReference type="Gene3D" id="1.10.287.70">
    <property type="match status" value="4"/>
</dbReference>
<feature type="region of interest" description="Disordered" evidence="5">
    <location>
        <begin position="855"/>
        <end position="919"/>
    </location>
</feature>
<comment type="caution">
    <text evidence="8">The sequence shown here is derived from an EMBL/GenBank/DDBJ whole genome shotgun (WGS) entry which is preliminary data.</text>
</comment>
<evidence type="ECO:0000259" key="7">
    <source>
        <dbReference type="Pfam" id="PF00520"/>
    </source>
</evidence>
<feature type="domain" description="Ion transport" evidence="7">
    <location>
        <begin position="365"/>
        <end position="638"/>
    </location>
</feature>
<keyword evidence="4 6" id="KW-0472">Membrane</keyword>
<dbReference type="Gene3D" id="1.20.120.350">
    <property type="entry name" value="Voltage-gated potassium channels. Chain C"/>
    <property type="match status" value="4"/>
</dbReference>
<evidence type="ECO:0000256" key="2">
    <source>
        <dbReference type="ARBA" id="ARBA00022692"/>
    </source>
</evidence>
<feature type="transmembrane region" description="Helical" evidence="6">
    <location>
        <begin position="2053"/>
        <end position="2079"/>
    </location>
</feature>
<feature type="region of interest" description="Disordered" evidence="5">
    <location>
        <begin position="2772"/>
        <end position="2794"/>
    </location>
</feature>
<feature type="compositionally biased region" description="Low complexity" evidence="5">
    <location>
        <begin position="36"/>
        <end position="46"/>
    </location>
</feature>
<dbReference type="SUPFAM" id="SSF81324">
    <property type="entry name" value="Voltage-gated potassium channels"/>
    <property type="match status" value="4"/>
</dbReference>
<gene>
    <name evidence="8" type="ORF">ABB37_03212</name>
</gene>
<dbReference type="PANTHER" id="PTHR10037:SF62">
    <property type="entry name" value="SODIUM CHANNEL PROTEIN 60E"/>
    <property type="match status" value="1"/>
</dbReference>
<feature type="domain" description="Ion transport" evidence="7">
    <location>
        <begin position="2134"/>
        <end position="2379"/>
    </location>
</feature>
<dbReference type="Gene3D" id="1.10.238.10">
    <property type="entry name" value="EF-hand"/>
    <property type="match status" value="1"/>
</dbReference>
<keyword evidence="9" id="KW-1185">Reference proteome</keyword>
<evidence type="ECO:0000256" key="6">
    <source>
        <dbReference type="SAM" id="Phobius"/>
    </source>
</evidence>
<feature type="region of interest" description="Disordered" evidence="5">
    <location>
        <begin position="682"/>
        <end position="730"/>
    </location>
</feature>
<accession>A0A0N0DWN9</accession>
<dbReference type="PANTHER" id="PTHR10037">
    <property type="entry name" value="VOLTAGE-GATED CATION CHANNEL CALCIUM AND SODIUM"/>
    <property type="match status" value="1"/>
</dbReference>
<evidence type="ECO:0000256" key="1">
    <source>
        <dbReference type="ARBA" id="ARBA00004141"/>
    </source>
</evidence>
<feature type="transmembrane region" description="Helical" evidence="6">
    <location>
        <begin position="610"/>
        <end position="633"/>
    </location>
</feature>
<comment type="subcellular location">
    <subcellularLocation>
        <location evidence="1">Membrane</location>
        <topology evidence="1">Multi-pass membrane protein</topology>
    </subcellularLocation>
</comment>
<evidence type="ECO:0000256" key="5">
    <source>
        <dbReference type="SAM" id="MobiDB-lite"/>
    </source>
</evidence>
<feature type="transmembrane region" description="Helical" evidence="6">
    <location>
        <begin position="364"/>
        <end position="385"/>
    </location>
</feature>
<feature type="transmembrane region" description="Helical" evidence="6">
    <location>
        <begin position="1117"/>
        <end position="1138"/>
    </location>
</feature>
<feature type="region of interest" description="Disordered" evidence="5">
    <location>
        <begin position="2643"/>
        <end position="2757"/>
    </location>
</feature>
<evidence type="ECO:0000313" key="9">
    <source>
        <dbReference type="Proteomes" id="UP000037923"/>
    </source>
</evidence>
<feature type="compositionally biased region" description="Low complexity" evidence="5">
    <location>
        <begin position="869"/>
        <end position="914"/>
    </location>
</feature>
<feature type="compositionally biased region" description="Polar residues" evidence="5">
    <location>
        <begin position="2729"/>
        <end position="2739"/>
    </location>
</feature>
<feature type="transmembrane region" description="Helical" evidence="6">
    <location>
        <begin position="1241"/>
        <end position="1263"/>
    </location>
</feature>
<dbReference type="OMA" id="GQAWSCG"/>